<feature type="region of interest" description="Disordered" evidence="1">
    <location>
        <begin position="1"/>
        <end position="21"/>
    </location>
</feature>
<evidence type="ECO:0000256" key="2">
    <source>
        <dbReference type="SAM" id="Phobius"/>
    </source>
</evidence>
<dbReference type="HOGENOM" id="CLU_1445071_0_0_0"/>
<evidence type="ECO:0000313" key="3">
    <source>
        <dbReference type="EMBL" id="EAQ78653.1"/>
    </source>
</evidence>
<dbReference type="STRING" id="314230.DSM3645_07670"/>
<feature type="transmembrane region" description="Helical" evidence="2">
    <location>
        <begin position="84"/>
        <end position="107"/>
    </location>
</feature>
<accession>A3ZXU9</accession>
<proteinExistence type="predicted"/>
<organism evidence="3 4">
    <name type="scientific">Blastopirellula marina DSM 3645</name>
    <dbReference type="NCBI Taxonomy" id="314230"/>
    <lineage>
        <taxon>Bacteria</taxon>
        <taxon>Pseudomonadati</taxon>
        <taxon>Planctomycetota</taxon>
        <taxon>Planctomycetia</taxon>
        <taxon>Pirellulales</taxon>
        <taxon>Pirellulaceae</taxon>
        <taxon>Blastopirellula</taxon>
    </lineage>
</organism>
<dbReference type="EMBL" id="AANZ01000019">
    <property type="protein sequence ID" value="EAQ78653.1"/>
    <property type="molecule type" value="Genomic_DNA"/>
</dbReference>
<reference evidence="3 4" key="1">
    <citation type="submission" date="2006-02" db="EMBL/GenBank/DDBJ databases">
        <authorList>
            <person name="Amann R."/>
            <person name="Ferriera S."/>
            <person name="Johnson J."/>
            <person name="Kravitz S."/>
            <person name="Halpern A."/>
            <person name="Remington K."/>
            <person name="Beeson K."/>
            <person name="Tran B."/>
            <person name="Rogers Y.-H."/>
            <person name="Friedman R."/>
            <person name="Venter J.C."/>
        </authorList>
    </citation>
    <scope>NUCLEOTIDE SEQUENCE [LARGE SCALE GENOMIC DNA]</scope>
    <source>
        <strain evidence="3 4">DSM 3645</strain>
    </source>
</reference>
<feature type="transmembrane region" description="Helical" evidence="2">
    <location>
        <begin position="42"/>
        <end position="64"/>
    </location>
</feature>
<name>A3ZXU9_9BACT</name>
<keyword evidence="2" id="KW-1133">Transmembrane helix</keyword>
<dbReference type="OrthoDB" id="287863at2"/>
<dbReference type="Proteomes" id="UP000004358">
    <property type="component" value="Unassembled WGS sequence"/>
</dbReference>
<gene>
    <name evidence="3" type="ORF">DSM3645_07670</name>
</gene>
<dbReference type="RefSeq" id="WP_002655130.1">
    <property type="nucleotide sequence ID" value="NZ_CH672377.1"/>
</dbReference>
<protein>
    <submittedName>
        <fullName evidence="3">Uncharacterized protein</fullName>
    </submittedName>
</protein>
<dbReference type="AlphaFoldDB" id="A3ZXU9"/>
<keyword evidence="2" id="KW-0472">Membrane</keyword>
<feature type="transmembrane region" description="Helical" evidence="2">
    <location>
        <begin position="119"/>
        <end position="141"/>
    </location>
</feature>
<evidence type="ECO:0000256" key="1">
    <source>
        <dbReference type="SAM" id="MobiDB-lite"/>
    </source>
</evidence>
<feature type="transmembrane region" description="Helical" evidence="2">
    <location>
        <begin position="147"/>
        <end position="166"/>
    </location>
</feature>
<sequence>MTEPDHNPFASPPIEDEDPADAPLIDGDRIGRWLALPMISGALNGAGVIGIVGFSLVCLFYLSVGALGEFVYSSGGRTALGAQLLQLSLFGGLFGGMSGLCHGSLAFTLRNARRQRTTIAVLGYVFPLVILGGPILYILPLQQGLPLIWKLSAGAAFCLGCLLIGWRMNGNIHKYLLSRLESESRKA</sequence>
<comment type="caution">
    <text evidence="3">The sequence shown here is derived from an EMBL/GenBank/DDBJ whole genome shotgun (WGS) entry which is preliminary data.</text>
</comment>
<keyword evidence="2" id="KW-0812">Transmembrane</keyword>
<evidence type="ECO:0000313" key="4">
    <source>
        <dbReference type="Proteomes" id="UP000004358"/>
    </source>
</evidence>